<evidence type="ECO:0000313" key="2">
    <source>
        <dbReference type="Proteomes" id="UP000675920"/>
    </source>
</evidence>
<protein>
    <submittedName>
        <fullName evidence="3">DUF6691 family protein</fullName>
    </submittedName>
</protein>
<reference evidence="3" key="1">
    <citation type="submission" date="2025-08" db="UniProtKB">
        <authorList>
            <consortium name="RefSeq"/>
        </authorList>
    </citation>
    <scope>IDENTIFICATION</scope>
</reference>
<dbReference type="InterPro" id="IPR046513">
    <property type="entry name" value="DUF6691"/>
</dbReference>
<evidence type="ECO:0000313" key="3">
    <source>
        <dbReference type="RefSeq" id="WP_028311486.1"/>
    </source>
</evidence>
<sequence length="136" mass="14318">MLRLLTSLAAGLLFGAGLAIGHMTDPLKVLAFLDIAGEWDPSLAFVMGGAVLVAGIGFRRVLGAPSPRLDTRFHLPPARRVDPRLVTGAALFGLGWGLTGYCPGPALAGLVLDNRETWLFVPAMFAGGLVARRLAR</sequence>
<organism evidence="2 3">
    <name type="scientific">Derxia gummosa DSM 723</name>
    <dbReference type="NCBI Taxonomy" id="1121388"/>
    <lineage>
        <taxon>Bacteria</taxon>
        <taxon>Pseudomonadati</taxon>
        <taxon>Pseudomonadota</taxon>
        <taxon>Betaproteobacteria</taxon>
        <taxon>Burkholderiales</taxon>
        <taxon>Alcaligenaceae</taxon>
        <taxon>Derxia</taxon>
    </lineage>
</organism>
<accession>A0A8B6X3P7</accession>
<keyword evidence="1" id="KW-1133">Transmembrane helix</keyword>
<dbReference type="Proteomes" id="UP000675920">
    <property type="component" value="Unplaced"/>
</dbReference>
<evidence type="ECO:0000256" key="1">
    <source>
        <dbReference type="SAM" id="Phobius"/>
    </source>
</evidence>
<keyword evidence="2" id="KW-1185">Reference proteome</keyword>
<dbReference type="RefSeq" id="WP_028311486.1">
    <property type="nucleotide sequence ID" value="NZ_AXWS01000013.1"/>
</dbReference>
<feature type="transmembrane region" description="Helical" evidence="1">
    <location>
        <begin position="43"/>
        <end position="62"/>
    </location>
</feature>
<dbReference type="AlphaFoldDB" id="A0A8B6X3P7"/>
<dbReference type="OrthoDB" id="9790409at2"/>
<keyword evidence="1" id="KW-0472">Membrane</keyword>
<feature type="transmembrane region" description="Helical" evidence="1">
    <location>
        <begin position="89"/>
        <end position="112"/>
    </location>
</feature>
<feature type="transmembrane region" description="Helical" evidence="1">
    <location>
        <begin position="118"/>
        <end position="135"/>
    </location>
</feature>
<keyword evidence="1" id="KW-0812">Transmembrane</keyword>
<proteinExistence type="predicted"/>
<name>A0A8B6X3P7_9BURK</name>
<dbReference type="Pfam" id="PF20398">
    <property type="entry name" value="DUF6691"/>
    <property type="match status" value="1"/>
</dbReference>